<keyword evidence="7" id="KW-1185">Reference proteome</keyword>
<evidence type="ECO:0000313" key="7">
    <source>
        <dbReference type="Proteomes" id="UP000426424"/>
    </source>
</evidence>
<dbReference type="InterPro" id="IPR051813">
    <property type="entry name" value="HepT_RNase_toxin"/>
</dbReference>
<evidence type="ECO:0000313" key="6">
    <source>
        <dbReference type="EMBL" id="QGU33997.1"/>
    </source>
</evidence>
<dbReference type="OrthoDB" id="4829434at2"/>
<dbReference type="AlphaFoldDB" id="A0A6I6EM04"/>
<sequence length="102" mass="11775">MLLAARDGVAFIGNCTREEFEHNRMQQLALLKVIEIIGEAASRVSQAFRDAHPELPWREMIGMRHRLVHGYFEIDLDVVWKVAWEELPPLIAKLEALVPLEE</sequence>
<reference evidence="6 7" key="1">
    <citation type="submission" date="2019-12" db="EMBL/GenBank/DDBJ databases">
        <title>The complete genome of the thermophilic, anoxygenic phototrophic gammaproteobacterium Thermochromatium tepidum.</title>
        <authorList>
            <person name="Sattley W.M."/>
            <person name="Swingley W.D."/>
            <person name="Burchell B.M."/>
            <person name="Gurbani S.A."/>
            <person name="Kujawa C.M."/>
            <person name="Nuccio D.A."/>
            <person name="Schladweiler J."/>
            <person name="Shaffer K.N."/>
            <person name="Stokes L.M."/>
            <person name="Touchman J.W."/>
            <person name="Blankenship R.E."/>
            <person name="Madigan M.T."/>
        </authorList>
    </citation>
    <scope>NUCLEOTIDE SEQUENCE [LARGE SCALE GENOMIC DNA]</scope>
    <source>
        <strain evidence="6 7">ATCC 43061</strain>
    </source>
</reference>
<evidence type="ECO:0000256" key="1">
    <source>
        <dbReference type="ARBA" id="ARBA00022553"/>
    </source>
</evidence>
<dbReference type="InterPro" id="IPR008201">
    <property type="entry name" value="HepT-like"/>
</dbReference>
<keyword evidence="2" id="KW-1277">Toxin-antitoxin system</keyword>
<gene>
    <name evidence="6" type="ORF">E6P07_08300</name>
</gene>
<dbReference type="Pfam" id="PF01934">
    <property type="entry name" value="HepT-like"/>
    <property type="match status" value="1"/>
</dbReference>
<dbReference type="GO" id="GO:0016787">
    <property type="term" value="F:hydrolase activity"/>
    <property type="evidence" value="ECO:0007669"/>
    <property type="project" value="UniProtKB-KW"/>
</dbReference>
<dbReference type="GO" id="GO:0110001">
    <property type="term" value="C:toxin-antitoxin complex"/>
    <property type="evidence" value="ECO:0007669"/>
    <property type="project" value="InterPro"/>
</dbReference>
<evidence type="ECO:0000256" key="4">
    <source>
        <dbReference type="ARBA" id="ARBA00022741"/>
    </source>
</evidence>
<dbReference type="GO" id="GO:0004540">
    <property type="term" value="F:RNA nuclease activity"/>
    <property type="evidence" value="ECO:0007669"/>
    <property type="project" value="InterPro"/>
</dbReference>
<dbReference type="PANTHER" id="PTHR34139">
    <property type="entry name" value="UPF0331 PROTEIN MJ0127"/>
    <property type="match status" value="1"/>
</dbReference>
<keyword evidence="4" id="KW-0547">Nucleotide-binding</keyword>
<dbReference type="PANTHER" id="PTHR34139:SF1">
    <property type="entry name" value="RNASE MJ1380-RELATED"/>
    <property type="match status" value="1"/>
</dbReference>
<dbReference type="GO" id="GO:0000166">
    <property type="term" value="F:nucleotide binding"/>
    <property type="evidence" value="ECO:0007669"/>
    <property type="project" value="UniProtKB-KW"/>
</dbReference>
<name>A0A6I6EM04_THETI</name>
<dbReference type="Proteomes" id="UP000426424">
    <property type="component" value="Chromosome"/>
</dbReference>
<evidence type="ECO:0000256" key="5">
    <source>
        <dbReference type="ARBA" id="ARBA00022801"/>
    </source>
</evidence>
<evidence type="ECO:0000256" key="2">
    <source>
        <dbReference type="ARBA" id="ARBA00022649"/>
    </source>
</evidence>
<dbReference type="EMBL" id="CP039268">
    <property type="protein sequence ID" value="QGU33997.1"/>
    <property type="molecule type" value="Genomic_DNA"/>
</dbReference>
<keyword evidence="1" id="KW-0597">Phosphoprotein</keyword>
<dbReference type="KEGG" id="ttp:E6P07_08300"/>
<accession>A0A6I6EM04</accession>
<protein>
    <submittedName>
        <fullName evidence="6">DUF86 domain-containing protein</fullName>
    </submittedName>
</protein>
<keyword evidence="5" id="KW-0378">Hydrolase</keyword>
<keyword evidence="3" id="KW-0540">Nuclease</keyword>
<evidence type="ECO:0000256" key="3">
    <source>
        <dbReference type="ARBA" id="ARBA00022722"/>
    </source>
</evidence>
<proteinExistence type="predicted"/>
<organism evidence="6 7">
    <name type="scientific">Thermochromatium tepidum ATCC 43061</name>
    <dbReference type="NCBI Taxonomy" id="316276"/>
    <lineage>
        <taxon>Bacteria</taxon>
        <taxon>Pseudomonadati</taxon>
        <taxon>Pseudomonadota</taxon>
        <taxon>Gammaproteobacteria</taxon>
        <taxon>Chromatiales</taxon>
        <taxon>Chromatiaceae</taxon>
        <taxon>Thermochromatium</taxon>
    </lineage>
</organism>